<name>A0ABS2RB17_9BACI</name>
<dbReference type="RefSeq" id="WP_077113402.1">
    <property type="nucleotide sequence ID" value="NZ_JAFBFH010000026.1"/>
</dbReference>
<dbReference type="EMBL" id="JAFBFH010000026">
    <property type="protein sequence ID" value="MBM7716374.1"/>
    <property type="molecule type" value="Genomic_DNA"/>
</dbReference>
<accession>A0ABS2RB17</accession>
<comment type="subcellular location">
    <subcellularLocation>
        <location evidence="1">Membrane</location>
        <topology evidence="1">Multi-pass membrane protein</topology>
    </subcellularLocation>
</comment>
<protein>
    <submittedName>
        <fullName evidence="6">Permease</fullName>
    </submittedName>
</protein>
<evidence type="ECO:0000313" key="7">
    <source>
        <dbReference type="Proteomes" id="UP000823485"/>
    </source>
</evidence>
<keyword evidence="2 5" id="KW-0812">Transmembrane</keyword>
<keyword evidence="4 5" id="KW-0472">Membrane</keyword>
<evidence type="ECO:0000256" key="1">
    <source>
        <dbReference type="ARBA" id="ARBA00004141"/>
    </source>
</evidence>
<evidence type="ECO:0000256" key="5">
    <source>
        <dbReference type="SAM" id="Phobius"/>
    </source>
</evidence>
<comment type="caution">
    <text evidence="6">The sequence shown here is derived from an EMBL/GenBank/DDBJ whole genome shotgun (WGS) entry which is preliminary data.</text>
</comment>
<dbReference type="InterPro" id="IPR004776">
    <property type="entry name" value="Mem_transp_PIN-like"/>
</dbReference>
<feature type="transmembrane region" description="Helical" evidence="5">
    <location>
        <begin position="67"/>
        <end position="88"/>
    </location>
</feature>
<reference evidence="6 7" key="1">
    <citation type="submission" date="2021-01" db="EMBL/GenBank/DDBJ databases">
        <title>Genomic Encyclopedia of Type Strains, Phase IV (KMG-IV): sequencing the most valuable type-strain genomes for metagenomic binning, comparative biology and taxonomic classification.</title>
        <authorList>
            <person name="Goeker M."/>
        </authorList>
    </citation>
    <scope>NUCLEOTIDE SEQUENCE [LARGE SCALE GENOMIC DNA]</scope>
    <source>
        <strain evidence="6 7">DSM 105453</strain>
    </source>
</reference>
<evidence type="ECO:0000256" key="3">
    <source>
        <dbReference type="ARBA" id="ARBA00022989"/>
    </source>
</evidence>
<keyword evidence="7" id="KW-1185">Reference proteome</keyword>
<evidence type="ECO:0000313" key="6">
    <source>
        <dbReference type="EMBL" id="MBM7716374.1"/>
    </source>
</evidence>
<keyword evidence="3 5" id="KW-1133">Transmembrane helix</keyword>
<dbReference type="Pfam" id="PF03547">
    <property type="entry name" value="Mem_trans"/>
    <property type="match status" value="1"/>
</dbReference>
<feature type="transmembrane region" description="Helical" evidence="5">
    <location>
        <begin position="37"/>
        <end position="55"/>
    </location>
</feature>
<feature type="transmembrane region" description="Helical" evidence="5">
    <location>
        <begin position="6"/>
        <end position="25"/>
    </location>
</feature>
<proteinExistence type="predicted"/>
<dbReference type="Proteomes" id="UP000823485">
    <property type="component" value="Unassembled WGS sequence"/>
</dbReference>
<organism evidence="6 7">
    <name type="scientific">Siminovitchia thermophila</name>
    <dbReference type="NCBI Taxonomy" id="1245522"/>
    <lineage>
        <taxon>Bacteria</taxon>
        <taxon>Bacillati</taxon>
        <taxon>Bacillota</taxon>
        <taxon>Bacilli</taxon>
        <taxon>Bacillales</taxon>
        <taxon>Bacillaceae</taxon>
        <taxon>Siminovitchia</taxon>
    </lineage>
</organism>
<evidence type="ECO:0000256" key="4">
    <source>
        <dbReference type="ARBA" id="ARBA00023136"/>
    </source>
</evidence>
<evidence type="ECO:0000256" key="2">
    <source>
        <dbReference type="ARBA" id="ARBA00022692"/>
    </source>
</evidence>
<sequence length="104" mass="11829">MNAVGHFLQEMSMLFLMASTGYVCRKRNILGKHTTEVCTQLLLYITLPALIIYSLNISFHMDLLTEFSRLISMSAYIPFISSLLAAWLRKRSGLPDTRKALMKA</sequence>
<gene>
    <name evidence="6" type="ORF">JOC94_003394</name>
</gene>